<dbReference type="KEGG" id="esj:SJ05684_c30270"/>
<dbReference type="RefSeq" id="WP_034853223.1">
    <property type="nucleotide sequence ID" value="NZ_AJQT01000026.1"/>
</dbReference>
<organism evidence="1 2">
    <name type="scientific">Sinorhizobium sojae CCBAU 05684</name>
    <dbReference type="NCBI Taxonomy" id="716928"/>
    <lineage>
        <taxon>Bacteria</taxon>
        <taxon>Pseudomonadati</taxon>
        <taxon>Pseudomonadota</taxon>
        <taxon>Alphaproteobacteria</taxon>
        <taxon>Hyphomicrobiales</taxon>
        <taxon>Rhizobiaceae</taxon>
        <taxon>Sinorhizobium/Ensifer group</taxon>
        <taxon>Sinorhizobium</taxon>
    </lineage>
</organism>
<keyword evidence="2" id="KW-1185">Reference proteome</keyword>
<accession>A0A249PEU5</accession>
<dbReference type="OrthoDB" id="8455032at2"/>
<protein>
    <submittedName>
        <fullName evidence="1">Uncharacterized protein</fullName>
    </submittedName>
</protein>
<dbReference type="EMBL" id="CP023067">
    <property type="protein sequence ID" value="ASY64451.1"/>
    <property type="molecule type" value="Genomic_DNA"/>
</dbReference>
<name>A0A249PEU5_9HYPH</name>
<reference evidence="1 2" key="1">
    <citation type="submission" date="2017-08" db="EMBL/GenBank/DDBJ databases">
        <title>Multipartite genome sequences of Sinorhizobium species nodulating soybeans.</title>
        <authorList>
            <person name="Tian C.F."/>
        </authorList>
    </citation>
    <scope>NUCLEOTIDE SEQUENCE [LARGE SCALE GENOMIC DNA]</scope>
    <source>
        <strain evidence="1 2">CCBAU 05684</strain>
    </source>
</reference>
<evidence type="ECO:0000313" key="1">
    <source>
        <dbReference type="EMBL" id="ASY64451.1"/>
    </source>
</evidence>
<dbReference type="STRING" id="716928.GCA_000261485_01452"/>
<proteinExistence type="predicted"/>
<evidence type="ECO:0000313" key="2">
    <source>
        <dbReference type="Proteomes" id="UP000217211"/>
    </source>
</evidence>
<dbReference type="AlphaFoldDB" id="A0A249PEU5"/>
<dbReference type="Proteomes" id="UP000217211">
    <property type="component" value="Chromosome"/>
</dbReference>
<gene>
    <name evidence="1" type="ORF">SJ05684_c30270</name>
</gene>
<sequence>MEAVARKIYTLDEDLAPIIKGQIELQNVEDVDPIGFLNNLAACGHSMRPQWGWTKIDGRLVWTQYFLTHAGMGANLDGGGYAVIYRSYPEKTARVVKFAICKHEIQAGAGADPRRGWHPGSCKHCGLDMTVDSGD</sequence>